<dbReference type="PANTHER" id="PTHR39337">
    <property type="entry name" value="BLR5642 PROTEIN"/>
    <property type="match status" value="1"/>
</dbReference>
<keyword evidence="2" id="KW-1185">Reference proteome</keyword>
<gene>
    <name evidence="1" type="ORF">GPY61_18385</name>
</gene>
<proteinExistence type="predicted"/>
<dbReference type="PIRSF" id="PIRSF024492">
    <property type="entry name" value="UCP024492"/>
    <property type="match status" value="1"/>
</dbReference>
<protein>
    <submittedName>
        <fullName evidence="1">DUF488 family protein</fullName>
    </submittedName>
</protein>
<name>A0A7X3G3A2_9BURK</name>
<dbReference type="AlphaFoldDB" id="A0A7X3G3A2"/>
<dbReference type="PANTHER" id="PTHR39337:SF1">
    <property type="entry name" value="BLR5642 PROTEIN"/>
    <property type="match status" value="1"/>
</dbReference>
<dbReference type="Pfam" id="PF04343">
    <property type="entry name" value="DUF488"/>
    <property type="match status" value="1"/>
</dbReference>
<sequence>MTPAPVCTIGHSNRTIEEFIGLLWQNGIACLLDIRTVPKSRHNPQFGQDELAASLLDAGIEYRYIKGLGGLRRPLKDSPNAAWRNTSFRGYADYMQTDEFAANVDAVIELAQTRTCALMCAEAVPWRCHRSLVADALLVRGVPVDDIIDARQRKPHKLTPFAHVEGLRITYPPEQSELDLGPPG</sequence>
<accession>A0A7X3G3A2</accession>
<organism evidence="1 2">
    <name type="scientific">Massilia cellulosiltytica</name>
    <dbReference type="NCBI Taxonomy" id="2683234"/>
    <lineage>
        <taxon>Bacteria</taxon>
        <taxon>Pseudomonadati</taxon>
        <taxon>Pseudomonadota</taxon>
        <taxon>Betaproteobacteria</taxon>
        <taxon>Burkholderiales</taxon>
        <taxon>Oxalobacteraceae</taxon>
        <taxon>Telluria group</taxon>
        <taxon>Massilia</taxon>
    </lineage>
</organism>
<dbReference type="Proteomes" id="UP000443353">
    <property type="component" value="Unassembled WGS sequence"/>
</dbReference>
<evidence type="ECO:0000313" key="2">
    <source>
        <dbReference type="Proteomes" id="UP000443353"/>
    </source>
</evidence>
<dbReference type="InterPro" id="IPR014519">
    <property type="entry name" value="UCP024492"/>
</dbReference>
<dbReference type="EMBL" id="WSES01000005">
    <property type="protein sequence ID" value="MVW61902.1"/>
    <property type="molecule type" value="Genomic_DNA"/>
</dbReference>
<reference evidence="1 2" key="1">
    <citation type="submission" date="2019-12" db="EMBL/GenBank/DDBJ databases">
        <authorList>
            <person name="Li C."/>
            <person name="Zhao J."/>
        </authorList>
    </citation>
    <scope>NUCLEOTIDE SEQUENCE [LARGE SCALE GENOMIC DNA]</scope>
    <source>
        <strain evidence="1 2">NEAU-DD11</strain>
    </source>
</reference>
<comment type="caution">
    <text evidence="1">The sequence shown here is derived from an EMBL/GenBank/DDBJ whole genome shotgun (WGS) entry which is preliminary data.</text>
</comment>
<dbReference type="RefSeq" id="WP_056122561.1">
    <property type="nucleotide sequence ID" value="NZ_WSES01000005.1"/>
</dbReference>
<dbReference type="InterPro" id="IPR007438">
    <property type="entry name" value="DUF488"/>
</dbReference>
<evidence type="ECO:0000313" key="1">
    <source>
        <dbReference type="EMBL" id="MVW61902.1"/>
    </source>
</evidence>